<evidence type="ECO:0000256" key="5">
    <source>
        <dbReference type="ARBA" id="ARBA00023136"/>
    </source>
</evidence>
<dbReference type="PROSITE" id="PS50850">
    <property type="entry name" value="MFS"/>
    <property type="match status" value="1"/>
</dbReference>
<dbReference type="RefSeq" id="WP_053075821.1">
    <property type="nucleotide sequence ID" value="NZ_LDZN01000002.1"/>
</dbReference>
<name>A0AAI9GLB3_PLUGE</name>
<dbReference type="Gene3D" id="1.20.1250.20">
    <property type="entry name" value="MFS general substrate transporter like domains"/>
    <property type="match status" value="1"/>
</dbReference>
<dbReference type="EMBL" id="ABLOKC030000029">
    <property type="protein sequence ID" value="EML1473443.1"/>
    <property type="molecule type" value="Genomic_DNA"/>
</dbReference>
<feature type="transmembrane region" description="Helical" evidence="6">
    <location>
        <begin position="478"/>
        <end position="498"/>
    </location>
</feature>
<feature type="transmembrane region" description="Helical" evidence="6">
    <location>
        <begin position="405"/>
        <end position="426"/>
    </location>
</feature>
<feature type="transmembrane region" description="Helical" evidence="6">
    <location>
        <begin position="272"/>
        <end position="297"/>
    </location>
</feature>
<feature type="transmembrane region" description="Helical" evidence="6">
    <location>
        <begin position="333"/>
        <end position="352"/>
    </location>
</feature>
<dbReference type="InterPro" id="IPR011701">
    <property type="entry name" value="MFS"/>
</dbReference>
<feature type="transmembrane region" description="Helical" evidence="6">
    <location>
        <begin position="80"/>
        <end position="99"/>
    </location>
</feature>
<dbReference type="GO" id="GO:0005886">
    <property type="term" value="C:plasma membrane"/>
    <property type="evidence" value="ECO:0007669"/>
    <property type="project" value="UniProtKB-SubCell"/>
</dbReference>
<evidence type="ECO:0000259" key="7">
    <source>
        <dbReference type="PROSITE" id="PS50850"/>
    </source>
</evidence>
<proteinExistence type="predicted"/>
<dbReference type="Pfam" id="PF07690">
    <property type="entry name" value="MFS_1"/>
    <property type="match status" value="1"/>
</dbReference>
<reference evidence="8" key="1">
    <citation type="submission" date="2024-02" db="EMBL/GenBank/DDBJ databases">
        <authorList>
            <consortium name="Clinical and Environmental Microbiology Branch: Whole genome sequencing antimicrobial resistance pathogens in the healthcare setting"/>
        </authorList>
    </citation>
    <scope>NUCLEOTIDE SEQUENCE</scope>
    <source>
        <strain evidence="8">2021DK-00143</strain>
    </source>
</reference>
<feature type="transmembrane region" description="Helical" evidence="6">
    <location>
        <begin position="309"/>
        <end position="326"/>
    </location>
</feature>
<evidence type="ECO:0000256" key="2">
    <source>
        <dbReference type="ARBA" id="ARBA00022475"/>
    </source>
</evidence>
<feature type="transmembrane region" description="Helical" evidence="6">
    <location>
        <begin position="364"/>
        <end position="384"/>
    </location>
</feature>
<comment type="caution">
    <text evidence="8">The sequence shown here is derived from an EMBL/GenBank/DDBJ whole genome shotgun (WGS) entry which is preliminary data.</text>
</comment>
<sequence length="509" mass="52980">MSEEKRRAQNRRWTTLVAALSAAIMTLDITIVNIALPQMGLALSASLAQLQWVINGYTLSFAGLLLLAGALSDRLGRRRIFLAGNALFMLASLVCALSPTIELLIAARVAQGAGGAMVLGTALALIASACEGEPARVRAGAVGLFAAGGAVSAATGPLLGGMLIQWASWPWLFAINVPVALLIIVITLLRVSEKPLPAPRYPLDAAGALLVTLALFSLNYAALNFSARAQRQTDVLWTFLGGAVAAGLFFWLEARRGERALLHLGLFRIPTFVGAVLLSFAGRIFSFGLLPFITLWLGGILHYSPLKTGLILLAQSLTMVIAAGLSGPLSGRISVRVLLAAGMFIVAAGLLLSSRVTTESGWPVLLPMLLMLGAGAGLTLPHLMDLAVSVVPARQAGAASGTANTFFPLGTAVGIALFGVLLNAILQHALPLPALAAAGIPRPAEVMQAVGSARLEALQAVPHLQAQALQAWVDALNMMFRVAAAASALAGLAALWLIRPQAQRARPLS</sequence>
<keyword evidence="3 6" id="KW-0812">Transmembrane</keyword>
<evidence type="ECO:0000313" key="8">
    <source>
        <dbReference type="EMBL" id="EML1473443.1"/>
    </source>
</evidence>
<feature type="transmembrane region" description="Helical" evidence="6">
    <location>
        <begin position="169"/>
        <end position="189"/>
    </location>
</feature>
<comment type="subcellular location">
    <subcellularLocation>
        <location evidence="1">Cell membrane</location>
        <topology evidence="1">Multi-pass membrane protein</topology>
    </subcellularLocation>
</comment>
<feature type="transmembrane region" description="Helical" evidence="6">
    <location>
        <begin position="201"/>
        <end position="223"/>
    </location>
</feature>
<keyword evidence="2" id="KW-1003">Cell membrane</keyword>
<keyword evidence="5 6" id="KW-0472">Membrane</keyword>
<dbReference type="InterPro" id="IPR020846">
    <property type="entry name" value="MFS_dom"/>
</dbReference>
<feature type="domain" description="Major facilitator superfamily (MFS) profile" evidence="7">
    <location>
        <begin position="14"/>
        <end position="502"/>
    </location>
</feature>
<evidence type="ECO:0000256" key="1">
    <source>
        <dbReference type="ARBA" id="ARBA00004651"/>
    </source>
</evidence>
<dbReference type="PROSITE" id="PS00216">
    <property type="entry name" value="SUGAR_TRANSPORT_1"/>
    <property type="match status" value="1"/>
</dbReference>
<evidence type="ECO:0000256" key="4">
    <source>
        <dbReference type="ARBA" id="ARBA00022989"/>
    </source>
</evidence>
<feature type="transmembrane region" description="Helical" evidence="6">
    <location>
        <begin position="12"/>
        <end position="36"/>
    </location>
</feature>
<keyword evidence="4 6" id="KW-1133">Transmembrane helix</keyword>
<organism evidence="8">
    <name type="scientific">Pluralibacter gergoviae</name>
    <name type="common">Enterobacter gergoviae</name>
    <dbReference type="NCBI Taxonomy" id="61647"/>
    <lineage>
        <taxon>Bacteria</taxon>
        <taxon>Pseudomonadati</taxon>
        <taxon>Pseudomonadota</taxon>
        <taxon>Gammaproteobacteria</taxon>
        <taxon>Enterobacterales</taxon>
        <taxon>Enterobacteriaceae</taxon>
        <taxon>Pluralibacter</taxon>
    </lineage>
</organism>
<feature type="transmembrane region" description="Helical" evidence="6">
    <location>
        <begin position="235"/>
        <end position="252"/>
    </location>
</feature>
<dbReference type="InterPro" id="IPR036259">
    <property type="entry name" value="MFS_trans_sf"/>
</dbReference>
<feature type="transmembrane region" description="Helical" evidence="6">
    <location>
        <begin position="48"/>
        <end position="68"/>
    </location>
</feature>
<dbReference type="PANTHER" id="PTHR42718:SF49">
    <property type="entry name" value="EXPORT PROTEIN"/>
    <property type="match status" value="1"/>
</dbReference>
<evidence type="ECO:0000256" key="6">
    <source>
        <dbReference type="SAM" id="Phobius"/>
    </source>
</evidence>
<protein>
    <submittedName>
        <fullName evidence="8">MFS transporter</fullName>
    </submittedName>
</protein>
<dbReference type="CDD" id="cd17321">
    <property type="entry name" value="MFS_MMR_MDR_like"/>
    <property type="match status" value="1"/>
</dbReference>
<feature type="transmembrane region" description="Helical" evidence="6">
    <location>
        <begin position="105"/>
        <end position="127"/>
    </location>
</feature>
<evidence type="ECO:0000256" key="3">
    <source>
        <dbReference type="ARBA" id="ARBA00022692"/>
    </source>
</evidence>
<dbReference type="InterPro" id="IPR005829">
    <property type="entry name" value="Sugar_transporter_CS"/>
</dbReference>
<dbReference type="GO" id="GO:0022857">
    <property type="term" value="F:transmembrane transporter activity"/>
    <property type="evidence" value="ECO:0007669"/>
    <property type="project" value="InterPro"/>
</dbReference>
<accession>A0AAI9GLB3</accession>
<gene>
    <name evidence="8" type="ORF">QEG54_004246</name>
</gene>
<feature type="transmembrane region" description="Helical" evidence="6">
    <location>
        <begin position="139"/>
        <end position="163"/>
    </location>
</feature>
<dbReference type="AlphaFoldDB" id="A0AAI9GLB3"/>
<dbReference type="SUPFAM" id="SSF103473">
    <property type="entry name" value="MFS general substrate transporter"/>
    <property type="match status" value="1"/>
</dbReference>
<dbReference type="PANTHER" id="PTHR42718">
    <property type="entry name" value="MAJOR FACILITATOR SUPERFAMILY MULTIDRUG TRANSPORTER MFSC"/>
    <property type="match status" value="1"/>
</dbReference>
<dbReference type="Gene3D" id="1.20.1720.10">
    <property type="entry name" value="Multidrug resistance protein D"/>
    <property type="match status" value="1"/>
</dbReference>